<accession>A0A382CT46</accession>
<reference evidence="2" key="1">
    <citation type="submission" date="2018-05" db="EMBL/GenBank/DDBJ databases">
        <authorList>
            <person name="Lanie J.A."/>
            <person name="Ng W.-L."/>
            <person name="Kazmierczak K.M."/>
            <person name="Andrzejewski T.M."/>
            <person name="Davidsen T.M."/>
            <person name="Wayne K.J."/>
            <person name="Tettelin H."/>
            <person name="Glass J.I."/>
            <person name="Rusch D."/>
            <person name="Podicherti R."/>
            <person name="Tsui H.-C.T."/>
            <person name="Winkler M.E."/>
        </authorList>
    </citation>
    <scope>NUCLEOTIDE SEQUENCE</scope>
</reference>
<dbReference type="InterPro" id="IPR009045">
    <property type="entry name" value="Zn_M74/Hedgehog-like"/>
</dbReference>
<evidence type="ECO:0000259" key="1">
    <source>
        <dbReference type="Pfam" id="PF01471"/>
    </source>
</evidence>
<dbReference type="Pfam" id="PF01471">
    <property type="entry name" value="PG_binding_1"/>
    <property type="match status" value="1"/>
</dbReference>
<dbReference type="InterPro" id="IPR002477">
    <property type="entry name" value="Peptidoglycan-bd-like"/>
</dbReference>
<dbReference type="EMBL" id="UINC01035781">
    <property type="protein sequence ID" value="SVB28741.1"/>
    <property type="molecule type" value="Genomic_DNA"/>
</dbReference>
<organism evidence="2">
    <name type="scientific">marine metagenome</name>
    <dbReference type="NCBI Taxonomy" id="408172"/>
    <lineage>
        <taxon>unclassified sequences</taxon>
        <taxon>metagenomes</taxon>
        <taxon>ecological metagenomes</taxon>
    </lineage>
</organism>
<sequence>MNIPAKKGVDLSLLHPRFVKRLEAFFNDERIKGRVRVTSGCRTYAKQKYFYDGYKARKAGFNLAANPDRTFGPKALNGVGIWRGSWHMEQNDGFCYAVDFGLCGSGIKKWEVNNIAKEYGMHPTVKGEWWHHQPRASTDWFDAPAMDAIGIKEEKKEPVIDWLALIRYHLAITEGIKRSPIRRKERSDRVKVMQRKLGALGFDVGVPNEYFGWRVRRQVKKFQRVNRLTRDGVVGSRTWDEMWGDEPLS</sequence>
<dbReference type="InterPro" id="IPR036366">
    <property type="entry name" value="PGBDSf"/>
</dbReference>
<dbReference type="InterPro" id="IPR036365">
    <property type="entry name" value="PGBD-like_sf"/>
</dbReference>
<evidence type="ECO:0000313" key="2">
    <source>
        <dbReference type="EMBL" id="SVB28741.1"/>
    </source>
</evidence>
<dbReference type="SUPFAM" id="SSF47090">
    <property type="entry name" value="PGBD-like"/>
    <property type="match status" value="1"/>
</dbReference>
<dbReference type="SUPFAM" id="SSF55166">
    <property type="entry name" value="Hedgehog/DD-peptidase"/>
    <property type="match status" value="1"/>
</dbReference>
<name>A0A382CT46_9ZZZZ</name>
<dbReference type="AlphaFoldDB" id="A0A382CT46"/>
<gene>
    <name evidence="2" type="ORF">METZ01_LOCUS181595</name>
</gene>
<protein>
    <recommendedName>
        <fullName evidence="1">Peptidoglycan binding-like domain-containing protein</fullName>
    </recommendedName>
</protein>
<feature type="domain" description="Peptidoglycan binding-like" evidence="1">
    <location>
        <begin position="187"/>
        <end position="242"/>
    </location>
</feature>
<dbReference type="Gene3D" id="1.10.101.10">
    <property type="entry name" value="PGBD-like superfamily/PGBD"/>
    <property type="match status" value="1"/>
</dbReference>
<proteinExistence type="predicted"/>